<dbReference type="Proteomes" id="UP000000442">
    <property type="component" value="Chromosome"/>
</dbReference>
<name>C0QGZ1_DESAH</name>
<evidence type="ECO:0000313" key="9">
    <source>
        <dbReference type="EMBL" id="ACN15640.1"/>
    </source>
</evidence>
<protein>
    <submittedName>
        <fullName evidence="9">RfbP</fullName>
        <ecNumber evidence="9">2.7.8.6</ecNumber>
    </submittedName>
</protein>
<dbReference type="Gene3D" id="3.40.50.720">
    <property type="entry name" value="NAD(P)-binding Rossmann-like Domain"/>
    <property type="match status" value="1"/>
</dbReference>
<dbReference type="eggNOG" id="COG2148">
    <property type="taxonomic scope" value="Bacteria"/>
</dbReference>
<dbReference type="GO" id="GO:0047360">
    <property type="term" value="F:undecaprenyl-phosphate galactose phosphotransferase activity"/>
    <property type="evidence" value="ECO:0007669"/>
    <property type="project" value="UniProtKB-EC"/>
</dbReference>
<evidence type="ECO:0000256" key="1">
    <source>
        <dbReference type="ARBA" id="ARBA00004141"/>
    </source>
</evidence>
<dbReference type="eggNOG" id="COG1086">
    <property type="taxonomic scope" value="Bacteria"/>
</dbReference>
<evidence type="ECO:0000256" key="4">
    <source>
        <dbReference type="ARBA" id="ARBA00022692"/>
    </source>
</evidence>
<sequence>MLREHSSLTLDLQKTLDISITGFSFIAAYFIKRHLLPGSLSGLSIGPNYYIILLLIIISWHISFKWMGMYLSYRNKSFWEFFFIILKSCFLGMVLLTTGLYLMHIQGVSRLLLVLFMVLCISGLTLSKFIVYRTLRKIRSQGYNTRNLLIVGSKARAIDIIRAVESHQDSGYLILGCFDVDGELVGKTVINGHKVIGSIGGLEAFLVNNVVDELIFAMPLKEIMYADKYLAIAENLGVKVRIIPDWQVNFLMYRPGVARIAFEDFLGIYTMSLQTTPQNEGKLFVKILLDYLGGVVFLILSLPLFAVIASAIKLISKGPVFYTQERLGLNGRTFEVYKFRTMVNNADELRKELQDYNEADGPAFKIKKDPRVIPWVGTFLRKTSLDELPQLFNVLRGEMSIVGPRPPIPAEVEEYSMWQRRRLSMKPGLTCLWQIAPSRNDLTFDQWMKMDLEYIDNWSLFLDFKLLVLTFKAVLTGAGR</sequence>
<gene>
    <name evidence="9" type="primary">rfbP</name>
    <name evidence="9" type="ordered locus">HRM2_25460</name>
</gene>
<dbReference type="EC" id="2.7.8.6" evidence="9"/>
<dbReference type="OrthoDB" id="9808602at2"/>
<feature type="transmembrane region" description="Helical" evidence="7">
    <location>
        <begin position="111"/>
        <end position="131"/>
    </location>
</feature>
<dbReference type="PANTHER" id="PTHR30576">
    <property type="entry name" value="COLANIC BIOSYNTHESIS UDP-GLUCOSE LIPID CARRIER TRANSFERASE"/>
    <property type="match status" value="1"/>
</dbReference>
<dbReference type="AlphaFoldDB" id="C0QGZ1"/>
<dbReference type="InterPro" id="IPR017475">
    <property type="entry name" value="EPS_sugar_tfrase"/>
</dbReference>
<evidence type="ECO:0000256" key="3">
    <source>
        <dbReference type="ARBA" id="ARBA00022679"/>
    </source>
</evidence>
<dbReference type="PANTHER" id="PTHR30576:SF10">
    <property type="entry name" value="SLL5057 PROTEIN"/>
    <property type="match status" value="1"/>
</dbReference>
<reference evidence="9 10" key="1">
    <citation type="journal article" date="2009" name="Environ. Microbiol.">
        <title>Genome sequence of Desulfobacterium autotrophicum HRM2, a marine sulfate reducer oxidizing organic carbon completely to carbon dioxide.</title>
        <authorList>
            <person name="Strittmatter A.W."/>
            <person name="Liesegang H."/>
            <person name="Rabus R."/>
            <person name="Decker I."/>
            <person name="Amann J."/>
            <person name="Andres S."/>
            <person name="Henne A."/>
            <person name="Fricke W.F."/>
            <person name="Martinez-Arias R."/>
            <person name="Bartels D."/>
            <person name="Goesmann A."/>
            <person name="Krause L."/>
            <person name="Puehler A."/>
            <person name="Klenk H.P."/>
            <person name="Richter M."/>
            <person name="Schuler M."/>
            <person name="Gloeckner F.O."/>
            <person name="Meyerdierks A."/>
            <person name="Gottschalk G."/>
            <person name="Amann R."/>
        </authorList>
    </citation>
    <scope>NUCLEOTIDE SEQUENCE [LARGE SCALE GENOMIC DNA]</scope>
    <source>
        <strain evidence="10">ATCC 43914 / DSM 3382 / HRM2</strain>
    </source>
</reference>
<organism evidence="9 10">
    <name type="scientific">Desulforapulum autotrophicum (strain ATCC 43914 / DSM 3382 / VKM B-1955 / HRM2)</name>
    <name type="common">Desulfobacterium autotrophicum</name>
    <dbReference type="NCBI Taxonomy" id="177437"/>
    <lineage>
        <taxon>Bacteria</taxon>
        <taxon>Pseudomonadati</taxon>
        <taxon>Thermodesulfobacteriota</taxon>
        <taxon>Desulfobacteria</taxon>
        <taxon>Desulfobacterales</taxon>
        <taxon>Desulfobacteraceae</taxon>
        <taxon>Desulforapulum</taxon>
    </lineage>
</organism>
<dbReference type="GO" id="GO:0016020">
    <property type="term" value="C:membrane"/>
    <property type="evidence" value="ECO:0007669"/>
    <property type="project" value="UniProtKB-SubCell"/>
</dbReference>
<dbReference type="RefSeq" id="WP_015904404.1">
    <property type="nucleotide sequence ID" value="NC_012108.1"/>
</dbReference>
<comment type="similarity">
    <text evidence="2">Belongs to the bacterial sugar transferase family.</text>
</comment>
<feature type="transmembrane region" description="Helical" evidence="7">
    <location>
        <begin position="51"/>
        <end position="69"/>
    </location>
</feature>
<dbReference type="NCBIfam" id="TIGR03025">
    <property type="entry name" value="EPS_sugtrans"/>
    <property type="match status" value="1"/>
</dbReference>
<dbReference type="EMBL" id="CP001087">
    <property type="protein sequence ID" value="ACN15640.1"/>
    <property type="molecule type" value="Genomic_DNA"/>
</dbReference>
<evidence type="ECO:0000256" key="7">
    <source>
        <dbReference type="SAM" id="Phobius"/>
    </source>
</evidence>
<keyword evidence="5 7" id="KW-1133">Transmembrane helix</keyword>
<dbReference type="STRING" id="177437.HRM2_25460"/>
<evidence type="ECO:0000313" key="10">
    <source>
        <dbReference type="Proteomes" id="UP000000442"/>
    </source>
</evidence>
<keyword evidence="6 7" id="KW-0472">Membrane</keyword>
<accession>C0QGZ1</accession>
<evidence type="ECO:0000259" key="8">
    <source>
        <dbReference type="Pfam" id="PF02397"/>
    </source>
</evidence>
<dbReference type="Pfam" id="PF02397">
    <property type="entry name" value="Bac_transf"/>
    <property type="match status" value="1"/>
</dbReference>
<keyword evidence="4 7" id="KW-0812">Transmembrane</keyword>
<dbReference type="InterPro" id="IPR003362">
    <property type="entry name" value="Bact_transf"/>
</dbReference>
<dbReference type="HOGENOM" id="CLU_024920_3_4_7"/>
<feature type="transmembrane region" description="Helical" evidence="7">
    <location>
        <begin position="288"/>
        <end position="312"/>
    </location>
</feature>
<feature type="domain" description="Bacterial sugar transferase" evidence="8">
    <location>
        <begin position="286"/>
        <end position="475"/>
    </location>
</feature>
<dbReference type="Pfam" id="PF13727">
    <property type="entry name" value="CoA_binding_3"/>
    <property type="match status" value="1"/>
</dbReference>
<feature type="transmembrane region" description="Helical" evidence="7">
    <location>
        <begin position="81"/>
        <end position="105"/>
    </location>
</feature>
<keyword evidence="10" id="KW-1185">Reference proteome</keyword>
<comment type="subcellular location">
    <subcellularLocation>
        <location evidence="1">Membrane</location>
        <topology evidence="1">Multi-pass membrane protein</topology>
    </subcellularLocation>
</comment>
<dbReference type="KEGG" id="dat:HRM2_25460"/>
<evidence type="ECO:0000256" key="2">
    <source>
        <dbReference type="ARBA" id="ARBA00006464"/>
    </source>
</evidence>
<keyword evidence="3 9" id="KW-0808">Transferase</keyword>
<proteinExistence type="inferred from homology"/>
<evidence type="ECO:0000256" key="5">
    <source>
        <dbReference type="ARBA" id="ARBA00022989"/>
    </source>
</evidence>
<evidence type="ECO:0000256" key="6">
    <source>
        <dbReference type="ARBA" id="ARBA00023136"/>
    </source>
</evidence>